<keyword evidence="3" id="KW-1185">Reference proteome</keyword>
<sequence>MEDKIFEIAKMYKITFKELGCKGLSSSYLTKIKKGHNSFKEKHIPLLVDSFNKIFQERSINRVLTVEELYITSQQELDQLVNESLINKSIYSKEKQEEIELFGRKKEVHSCKYQYIIAKYNQKTGEKEKALKIYYDLLDHFSCFPFFYSILIEIIRLEKLEFVYEIYLKYQKEIDRAPYKTKANLIYNTGVSLLVTKKWSKAVSFFKVIIDMPEITKNYYYSYNNLGACNQNLGEYEKAIEYFKKSVSDPLNYYDLEICYTNIISCAKKMKNEILVKVTVNKLENILKKIKNKVLYQTYWNLGLSYLYLGEKKKAINAFEMEISFPLDLNHRFFNPTKYLDSIKHLVLLHGHQPLKQQELIKIICKIPKQMMCYDFTMYILKFYINNSLEYEANLLIQKIQL</sequence>
<dbReference type="InterPro" id="IPR011990">
    <property type="entry name" value="TPR-like_helical_dom_sf"/>
</dbReference>
<feature type="repeat" description="TPR" evidence="1">
    <location>
        <begin position="220"/>
        <end position="253"/>
    </location>
</feature>
<evidence type="ECO:0000313" key="2">
    <source>
        <dbReference type="EMBL" id="REI42767.1"/>
    </source>
</evidence>
<dbReference type="Proteomes" id="UP000263486">
    <property type="component" value="Unassembled WGS sequence"/>
</dbReference>
<dbReference type="EMBL" id="QUAJ01000003">
    <property type="protein sequence ID" value="REI42767.1"/>
    <property type="molecule type" value="Genomic_DNA"/>
</dbReference>
<gene>
    <name evidence="2" type="ORF">DYH56_03090</name>
</gene>
<keyword evidence="1" id="KW-0802">TPR repeat</keyword>
<dbReference type="Pfam" id="PF13181">
    <property type="entry name" value="TPR_8"/>
    <property type="match status" value="1"/>
</dbReference>
<dbReference type="Pfam" id="PF00515">
    <property type="entry name" value="TPR_1"/>
    <property type="match status" value="1"/>
</dbReference>
<accession>A0ABX9KKB4</accession>
<proteinExistence type="predicted"/>
<dbReference type="SUPFAM" id="SSF48452">
    <property type="entry name" value="TPR-like"/>
    <property type="match status" value="1"/>
</dbReference>
<dbReference type="Gene3D" id="1.25.40.10">
    <property type="entry name" value="Tetratricopeptide repeat domain"/>
    <property type="match status" value="1"/>
</dbReference>
<evidence type="ECO:0008006" key="4">
    <source>
        <dbReference type="Google" id="ProtNLM"/>
    </source>
</evidence>
<name>A0ABX9KKB4_9FUSO</name>
<dbReference type="SMART" id="SM00028">
    <property type="entry name" value="TPR"/>
    <property type="match status" value="2"/>
</dbReference>
<dbReference type="PROSITE" id="PS50005">
    <property type="entry name" value="TPR"/>
    <property type="match status" value="1"/>
</dbReference>
<dbReference type="InterPro" id="IPR019734">
    <property type="entry name" value="TPR_rpt"/>
</dbReference>
<reference evidence="2 3" key="1">
    <citation type="submission" date="2018-08" db="EMBL/GenBank/DDBJ databases">
        <title>Draft genome sequence of Psychrilyobacter sp. strain SD5 isolated from Black Sea water.</title>
        <authorList>
            <person name="Yadav S."/>
            <person name="Villanueva L."/>
            <person name="Damste J.S.S."/>
        </authorList>
    </citation>
    <scope>NUCLEOTIDE SEQUENCE [LARGE SCALE GENOMIC DNA]</scope>
    <source>
        <strain evidence="2 3">SD5</strain>
    </source>
</reference>
<comment type="caution">
    <text evidence="2">The sequence shown here is derived from an EMBL/GenBank/DDBJ whole genome shotgun (WGS) entry which is preliminary data.</text>
</comment>
<evidence type="ECO:0000313" key="3">
    <source>
        <dbReference type="Proteomes" id="UP000263486"/>
    </source>
</evidence>
<dbReference type="RefSeq" id="WP_114641390.1">
    <property type="nucleotide sequence ID" value="NZ_JAACIO010000003.1"/>
</dbReference>
<organism evidence="2 3">
    <name type="scientific">Psychrilyobacter piezotolerans</name>
    <dbReference type="NCBI Taxonomy" id="2293438"/>
    <lineage>
        <taxon>Bacteria</taxon>
        <taxon>Fusobacteriati</taxon>
        <taxon>Fusobacteriota</taxon>
        <taxon>Fusobacteriia</taxon>
        <taxon>Fusobacteriales</taxon>
        <taxon>Fusobacteriaceae</taxon>
        <taxon>Psychrilyobacter</taxon>
    </lineage>
</organism>
<protein>
    <recommendedName>
        <fullName evidence="4">Tetratricopeptide repeat-containing protein</fullName>
    </recommendedName>
</protein>
<evidence type="ECO:0000256" key="1">
    <source>
        <dbReference type="PROSITE-ProRule" id="PRU00339"/>
    </source>
</evidence>